<evidence type="ECO:0000313" key="2">
    <source>
        <dbReference type="EMBL" id="KPI42948.1"/>
    </source>
</evidence>
<dbReference type="VEuPathDB" id="FungiDB:AB675_2195"/>
<dbReference type="InterPro" id="IPR011333">
    <property type="entry name" value="SKP1/BTB/POZ_sf"/>
</dbReference>
<reference evidence="2 3" key="1">
    <citation type="submission" date="2015-06" db="EMBL/GenBank/DDBJ databases">
        <title>Draft genome of the ant-associated black yeast Phialophora attae CBS 131958.</title>
        <authorList>
            <person name="Moreno L.F."/>
            <person name="Stielow B.J."/>
            <person name="de Hoog S."/>
            <person name="Vicente V.A."/>
            <person name="Weiss V.A."/>
            <person name="de Vries M."/>
            <person name="Cruz L.M."/>
            <person name="Souza E.M."/>
        </authorList>
    </citation>
    <scope>NUCLEOTIDE SEQUENCE [LARGE SCALE GENOMIC DNA]</scope>
    <source>
        <strain evidence="2 3">CBS 131958</strain>
    </source>
</reference>
<feature type="domain" description="BTB" evidence="1">
    <location>
        <begin position="23"/>
        <end position="86"/>
    </location>
</feature>
<dbReference type="SUPFAM" id="SSF54695">
    <property type="entry name" value="POZ domain"/>
    <property type="match status" value="1"/>
</dbReference>
<proteinExistence type="predicted"/>
<protein>
    <recommendedName>
        <fullName evidence="1">BTB domain-containing protein</fullName>
    </recommendedName>
</protein>
<name>A0A0N0NPP1_9EURO</name>
<evidence type="ECO:0000259" key="1">
    <source>
        <dbReference type="PROSITE" id="PS50097"/>
    </source>
</evidence>
<dbReference type="AlphaFoldDB" id="A0A0N0NPP1"/>
<dbReference type="EMBL" id="LFJN01000006">
    <property type="protein sequence ID" value="KPI42948.1"/>
    <property type="molecule type" value="Genomic_DNA"/>
</dbReference>
<accession>A0A0N0NPP1</accession>
<gene>
    <name evidence="2" type="ORF">AB675_2195</name>
</gene>
<dbReference type="Pfam" id="PF00651">
    <property type="entry name" value="BTB"/>
    <property type="match status" value="1"/>
</dbReference>
<dbReference type="Gene3D" id="3.30.710.10">
    <property type="entry name" value="Potassium Channel Kv1.1, Chain A"/>
    <property type="match status" value="1"/>
</dbReference>
<organism evidence="2 3">
    <name type="scientific">Cyphellophora attinorum</name>
    <dbReference type="NCBI Taxonomy" id="1664694"/>
    <lineage>
        <taxon>Eukaryota</taxon>
        <taxon>Fungi</taxon>
        <taxon>Dikarya</taxon>
        <taxon>Ascomycota</taxon>
        <taxon>Pezizomycotina</taxon>
        <taxon>Eurotiomycetes</taxon>
        <taxon>Chaetothyriomycetidae</taxon>
        <taxon>Chaetothyriales</taxon>
        <taxon>Cyphellophoraceae</taxon>
        <taxon>Cyphellophora</taxon>
    </lineage>
</organism>
<evidence type="ECO:0000313" key="3">
    <source>
        <dbReference type="Proteomes" id="UP000038010"/>
    </source>
</evidence>
<dbReference type="PANTHER" id="PTHR47843:SF5">
    <property type="entry name" value="BTB_POZ DOMAIN PROTEIN"/>
    <property type="match status" value="1"/>
</dbReference>
<dbReference type="STRING" id="1664694.A0A0N0NPP1"/>
<dbReference type="PROSITE" id="PS50097">
    <property type="entry name" value="BTB"/>
    <property type="match status" value="1"/>
</dbReference>
<dbReference type="GeneID" id="28734026"/>
<dbReference type="OrthoDB" id="6359816at2759"/>
<dbReference type="PANTHER" id="PTHR47843">
    <property type="entry name" value="BTB DOMAIN-CONTAINING PROTEIN-RELATED"/>
    <property type="match status" value="1"/>
</dbReference>
<dbReference type="Proteomes" id="UP000038010">
    <property type="component" value="Unassembled WGS sequence"/>
</dbReference>
<sequence length="245" mass="27967">MSTEDADYPRDEACQALREARFADFTITCDGKIFKVHRPTIYYKSNYFKALLDNDFKEKADATVDLKETTPVAVAIVLLYCYAREVTELCKCPYKWLSKTWPQYFSDSEGPFAEMDALLDAYVLADRLLMKTAKVVIACELLRKLTEGHAASYSIPTDAKQLWKTGMIQLIDRIYNKAPVGDGGLRSAMSGLIFRNIFNTWGNFDQLKQIAREKDADAFVALEILANYDYKQQSTFTQCLNKTME</sequence>
<comment type="caution">
    <text evidence="2">The sequence shown here is derived from an EMBL/GenBank/DDBJ whole genome shotgun (WGS) entry which is preliminary data.</text>
</comment>
<dbReference type="InterPro" id="IPR000210">
    <property type="entry name" value="BTB/POZ_dom"/>
</dbReference>
<dbReference type="SMART" id="SM00225">
    <property type="entry name" value="BTB"/>
    <property type="match status" value="1"/>
</dbReference>
<dbReference type="CDD" id="cd18186">
    <property type="entry name" value="BTB_POZ_ZBTB_KLHL-like"/>
    <property type="match status" value="1"/>
</dbReference>
<keyword evidence="3" id="KW-1185">Reference proteome</keyword>
<dbReference type="RefSeq" id="XP_018002911.1">
    <property type="nucleotide sequence ID" value="XM_018142146.1"/>
</dbReference>